<protein>
    <submittedName>
        <fullName evidence="10">MFS transporter</fullName>
    </submittedName>
</protein>
<comment type="caution">
    <text evidence="10">The sequence shown here is derived from an EMBL/GenBank/DDBJ whole genome shotgun (WGS) entry which is preliminary data.</text>
</comment>
<keyword evidence="2" id="KW-0813">Transport</keyword>
<keyword evidence="5 8" id="KW-1133">Transmembrane helix</keyword>
<feature type="transmembrane region" description="Helical" evidence="8">
    <location>
        <begin position="382"/>
        <end position="405"/>
    </location>
</feature>
<evidence type="ECO:0000256" key="4">
    <source>
        <dbReference type="ARBA" id="ARBA00022692"/>
    </source>
</evidence>
<sequence>MGNSIPSIKPTRARWTILAILFIVTTINYADRATISIAGPELSKQLGLSPVEMGLIFSAFSWSYVLCQLPGGWLLDRFGTKIVYFFSIFLWSLFTLAQGWVGFFSGGAAVAMLFTLRLIVGAAEAPSFPGNSRLTTSWFPTAERGTAAAIFNSAQYFATVLFAPIMGWLVHTYGWESVFFVMGSLGVLMAFAWLKFVHGPRQHPRANAAELQHIEKGGALVDLETTGLLAADRPQIDTWSCLKQLLSSRMLLGIYIGQYSINTLTYFFLTWFPVYLVKERHMTILKAGFIAALPAIAGFLGGVLGGIISDRMIKRGYSTSVARKTPIIGGMLLATTMVLCNYVEQDWVVVAVMALAFFGKGIGALGWAVVGDTSPSQAGGMSGSLFNMFGNVAGITTPIVIGFILQATGSFYGALVFVGANALVTVLCYLFLVGEIKRFEFSKPVIKTAAAA</sequence>
<feature type="transmembrane region" description="Helical" evidence="8">
    <location>
        <begin position="177"/>
        <end position="197"/>
    </location>
</feature>
<evidence type="ECO:0000256" key="2">
    <source>
        <dbReference type="ARBA" id="ARBA00022448"/>
    </source>
</evidence>
<feature type="domain" description="Major facilitator superfamily (MFS) profile" evidence="9">
    <location>
        <begin position="17"/>
        <end position="437"/>
    </location>
</feature>
<dbReference type="AlphaFoldDB" id="A0A6I3XEU7"/>
<keyword evidence="11" id="KW-1185">Reference proteome</keyword>
<name>A0A6I3XEU7_9BURK</name>
<evidence type="ECO:0000256" key="1">
    <source>
        <dbReference type="ARBA" id="ARBA00004651"/>
    </source>
</evidence>
<evidence type="ECO:0000259" key="9">
    <source>
        <dbReference type="PROSITE" id="PS50850"/>
    </source>
</evidence>
<dbReference type="InterPro" id="IPR011701">
    <property type="entry name" value="MFS"/>
</dbReference>
<dbReference type="Proteomes" id="UP000431684">
    <property type="component" value="Unassembled WGS sequence"/>
</dbReference>
<comment type="subcellular location">
    <subcellularLocation>
        <location evidence="1">Cell membrane</location>
        <topology evidence="1">Multi-pass membrane protein</topology>
    </subcellularLocation>
</comment>
<evidence type="ECO:0000256" key="7">
    <source>
        <dbReference type="ARBA" id="ARBA00038514"/>
    </source>
</evidence>
<accession>A0A6I3XEU7</accession>
<keyword evidence="4 8" id="KW-0812">Transmembrane</keyword>
<reference evidence="10 11" key="1">
    <citation type="submission" date="2019-11" db="EMBL/GenBank/DDBJ databases">
        <title>Draft Genome Sequences of Six Type Strains of the Genus Massilia.</title>
        <authorList>
            <person name="Miess H."/>
            <person name="Frediansyah A."/>
            <person name="Goeker M."/>
            <person name="Gross H."/>
        </authorList>
    </citation>
    <scope>NUCLEOTIDE SEQUENCE [LARGE SCALE GENOMIC DNA]</scope>
    <source>
        <strain evidence="10 11">DSM 17513</strain>
    </source>
</reference>
<gene>
    <name evidence="10" type="ORF">GJV26_06465</name>
</gene>
<dbReference type="Gene3D" id="1.20.1250.20">
    <property type="entry name" value="MFS general substrate transporter like domains"/>
    <property type="match status" value="2"/>
</dbReference>
<dbReference type="PROSITE" id="PS50850">
    <property type="entry name" value="MFS"/>
    <property type="match status" value="1"/>
</dbReference>
<dbReference type="OrthoDB" id="8596007at2"/>
<dbReference type="SUPFAM" id="SSF103473">
    <property type="entry name" value="MFS general substrate transporter"/>
    <property type="match status" value="1"/>
</dbReference>
<organism evidence="10 11">
    <name type="scientific">Pseudoduganella dura</name>
    <dbReference type="NCBI Taxonomy" id="321982"/>
    <lineage>
        <taxon>Bacteria</taxon>
        <taxon>Pseudomonadati</taxon>
        <taxon>Pseudomonadota</taxon>
        <taxon>Betaproteobacteria</taxon>
        <taxon>Burkholderiales</taxon>
        <taxon>Oxalobacteraceae</taxon>
        <taxon>Telluria group</taxon>
        <taxon>Pseudoduganella</taxon>
    </lineage>
</organism>
<feature type="transmembrane region" description="Helical" evidence="8">
    <location>
        <begin position="252"/>
        <end position="272"/>
    </location>
</feature>
<keyword evidence="3" id="KW-1003">Cell membrane</keyword>
<evidence type="ECO:0000256" key="5">
    <source>
        <dbReference type="ARBA" id="ARBA00022989"/>
    </source>
</evidence>
<dbReference type="FunFam" id="1.20.1250.20:FF:000010">
    <property type="entry name" value="Probable glucarate transporter"/>
    <property type="match status" value="1"/>
</dbReference>
<evidence type="ECO:0000256" key="3">
    <source>
        <dbReference type="ARBA" id="ARBA00022475"/>
    </source>
</evidence>
<feature type="transmembrane region" description="Helical" evidence="8">
    <location>
        <begin position="327"/>
        <end position="344"/>
    </location>
</feature>
<dbReference type="GO" id="GO:0022857">
    <property type="term" value="F:transmembrane transporter activity"/>
    <property type="evidence" value="ECO:0007669"/>
    <property type="project" value="InterPro"/>
</dbReference>
<feature type="transmembrane region" description="Helical" evidence="8">
    <location>
        <begin position="149"/>
        <end position="171"/>
    </location>
</feature>
<dbReference type="PIRSF" id="PIRSF002808">
    <property type="entry name" value="Hexose_phosphate_transp"/>
    <property type="match status" value="1"/>
</dbReference>
<evidence type="ECO:0000313" key="10">
    <source>
        <dbReference type="EMBL" id="MUI12121.1"/>
    </source>
</evidence>
<feature type="transmembrane region" description="Helical" evidence="8">
    <location>
        <begin position="284"/>
        <end position="307"/>
    </location>
</feature>
<dbReference type="Pfam" id="PF07690">
    <property type="entry name" value="MFS_1"/>
    <property type="match status" value="1"/>
</dbReference>
<feature type="transmembrane region" description="Helical" evidence="8">
    <location>
        <begin position="82"/>
        <end position="101"/>
    </location>
</feature>
<dbReference type="EMBL" id="WNWM01000002">
    <property type="protein sequence ID" value="MUI12121.1"/>
    <property type="molecule type" value="Genomic_DNA"/>
</dbReference>
<comment type="similarity">
    <text evidence="7">Belongs to the major facilitator superfamily. Phthalate permease family.</text>
</comment>
<feature type="transmembrane region" description="Helical" evidence="8">
    <location>
        <begin position="56"/>
        <end position="75"/>
    </location>
</feature>
<dbReference type="NCBIfam" id="TIGR00893">
    <property type="entry name" value="2A0114"/>
    <property type="match status" value="1"/>
</dbReference>
<proteinExistence type="inferred from homology"/>
<evidence type="ECO:0000256" key="6">
    <source>
        <dbReference type="ARBA" id="ARBA00023136"/>
    </source>
</evidence>
<dbReference type="InterPro" id="IPR050382">
    <property type="entry name" value="MFS_Na/Anion_cotransporter"/>
</dbReference>
<evidence type="ECO:0000313" key="11">
    <source>
        <dbReference type="Proteomes" id="UP000431684"/>
    </source>
</evidence>
<dbReference type="InterPro" id="IPR020846">
    <property type="entry name" value="MFS_dom"/>
</dbReference>
<dbReference type="RefSeq" id="WP_155708111.1">
    <property type="nucleotide sequence ID" value="NZ_BMWU01000005.1"/>
</dbReference>
<dbReference type="InterPro" id="IPR000849">
    <property type="entry name" value="Sugar_P_transporter"/>
</dbReference>
<dbReference type="CDD" id="cd17319">
    <property type="entry name" value="MFS_ExuT_GudP_like"/>
    <property type="match status" value="1"/>
</dbReference>
<feature type="transmembrane region" description="Helical" evidence="8">
    <location>
        <begin position="350"/>
        <end position="370"/>
    </location>
</feature>
<evidence type="ECO:0000256" key="8">
    <source>
        <dbReference type="SAM" id="Phobius"/>
    </source>
</evidence>
<keyword evidence="6 8" id="KW-0472">Membrane</keyword>
<dbReference type="PANTHER" id="PTHR11662">
    <property type="entry name" value="SOLUTE CARRIER FAMILY 17"/>
    <property type="match status" value="1"/>
</dbReference>
<dbReference type="GO" id="GO:0005886">
    <property type="term" value="C:plasma membrane"/>
    <property type="evidence" value="ECO:0007669"/>
    <property type="project" value="UniProtKB-SubCell"/>
</dbReference>
<dbReference type="InterPro" id="IPR036259">
    <property type="entry name" value="MFS_trans_sf"/>
</dbReference>
<feature type="transmembrane region" description="Helical" evidence="8">
    <location>
        <begin position="411"/>
        <end position="433"/>
    </location>
</feature>
<dbReference type="PANTHER" id="PTHR11662:SF399">
    <property type="entry name" value="FI19708P1-RELATED"/>
    <property type="match status" value="1"/>
</dbReference>